<dbReference type="GeneID" id="33564146"/>
<evidence type="ECO:0000256" key="6">
    <source>
        <dbReference type="ARBA" id="ARBA00022927"/>
    </source>
</evidence>
<feature type="transmembrane region" description="Helical" evidence="9">
    <location>
        <begin position="285"/>
        <end position="308"/>
    </location>
</feature>
<dbReference type="InterPro" id="IPR004813">
    <property type="entry name" value="OPT"/>
</dbReference>
<evidence type="ECO:0000256" key="2">
    <source>
        <dbReference type="ARBA" id="ARBA00008807"/>
    </source>
</evidence>
<evidence type="ECO:0000256" key="7">
    <source>
        <dbReference type="ARBA" id="ARBA00022989"/>
    </source>
</evidence>
<comment type="caution">
    <text evidence="10">The sequence shown here is derived from an EMBL/GenBank/DDBJ whole genome shotgun (WGS) entry which is preliminary data.</text>
</comment>
<dbReference type="FunCoup" id="A0A1Y2G9Y6">
    <property type="interactions" value="76"/>
</dbReference>
<evidence type="ECO:0000256" key="5">
    <source>
        <dbReference type="ARBA" id="ARBA00022856"/>
    </source>
</evidence>
<keyword evidence="8 9" id="KW-0472">Membrane</keyword>
<feature type="transmembrane region" description="Helical" evidence="9">
    <location>
        <begin position="590"/>
        <end position="610"/>
    </location>
</feature>
<protein>
    <submittedName>
        <fullName evidence="10">Oligopeptide transporter 7-like protein</fullName>
    </submittedName>
</protein>
<evidence type="ECO:0000256" key="4">
    <source>
        <dbReference type="ARBA" id="ARBA00022692"/>
    </source>
</evidence>
<dbReference type="PANTHER" id="PTHR22601">
    <property type="entry name" value="ISP4 LIKE PROTEIN"/>
    <property type="match status" value="1"/>
</dbReference>
<dbReference type="GO" id="GO:0015031">
    <property type="term" value="P:protein transport"/>
    <property type="evidence" value="ECO:0007669"/>
    <property type="project" value="UniProtKB-KW"/>
</dbReference>
<dbReference type="Pfam" id="PF03169">
    <property type="entry name" value="OPT"/>
    <property type="match status" value="1"/>
</dbReference>
<feature type="transmembrane region" description="Helical" evidence="9">
    <location>
        <begin position="668"/>
        <end position="692"/>
    </location>
</feature>
<feature type="transmembrane region" description="Helical" evidence="9">
    <location>
        <begin position="356"/>
        <end position="380"/>
    </location>
</feature>
<feature type="transmembrane region" description="Helical" evidence="9">
    <location>
        <begin position="414"/>
        <end position="434"/>
    </location>
</feature>
<reference evidence="10 11" key="1">
    <citation type="submission" date="2016-07" db="EMBL/GenBank/DDBJ databases">
        <title>Pervasive Adenine N6-methylation of Active Genes in Fungi.</title>
        <authorList>
            <consortium name="DOE Joint Genome Institute"/>
            <person name="Mondo S.J."/>
            <person name="Dannebaum R.O."/>
            <person name="Kuo R.C."/>
            <person name="Labutti K."/>
            <person name="Haridas S."/>
            <person name="Kuo A."/>
            <person name="Salamov A."/>
            <person name="Ahrendt S.R."/>
            <person name="Lipzen A."/>
            <person name="Sullivan W."/>
            <person name="Andreopoulos W.B."/>
            <person name="Clum A."/>
            <person name="Lindquist E."/>
            <person name="Daum C."/>
            <person name="Ramamoorthy G.K."/>
            <person name="Gryganskyi A."/>
            <person name="Culley D."/>
            <person name="Magnuson J.K."/>
            <person name="James T.Y."/>
            <person name="O'Malley M.A."/>
            <person name="Stajich J.E."/>
            <person name="Spatafora J.W."/>
            <person name="Visel A."/>
            <person name="Grigoriev I.V."/>
        </authorList>
    </citation>
    <scope>NUCLEOTIDE SEQUENCE [LARGE SCALE GENOMIC DNA]</scope>
    <source>
        <strain evidence="10 11">NRRL 3116</strain>
    </source>
</reference>
<feature type="transmembrane region" description="Helical" evidence="9">
    <location>
        <begin position="152"/>
        <end position="170"/>
    </location>
</feature>
<accession>A0A1Y2G9Y6</accession>
<proteinExistence type="inferred from homology"/>
<sequence length="729" mass="82698">MSVQKTEHNAEEFIDEKIDLEQSSVILEEEENSPIPEVAAIVSNKDDPTTPVMTFRYWVMAVIFSIILSFFNQFFAFRTNPMTISTLVIQLLSYPFGRFLAAVLPHGRLNPGPFNIKEHVLVALTANCAAGTAYAVDITVIQKVFYGEDFGFLANFLLILCTQILGYGMAGVLRRYLVYPAAMIWPANLVQVALFNTLHKEEDLKPGQWTRFKFFLVATGLMFLYQWIPGFLFPVLSSIAWICWIKPDNLVLSQLTGAGGLGIGAISLDWNNIVSFLGSPLIVPWWAQVNIALGFFIIAWVMVPIAYYTNLWEAKKFPILTPALFTRDGQEYDTQQILTNNVLDDKKYEEYGPLRISTFFALTYGIGFAGLASMMTHTWLYHRHKLVAQWKQSRDHTEDIHHKLMQAYPEVPDWWYAALFITMTAIAIITCEVWDYKLPWWGVILAVALSAIFSLPVGLIQAITNQQPGLNIITEYVIGYILPGRPIANVTFKTLGYISMAQAMTFTSDLKLGHYMKIPPRAMFWAQLLGTVIAGLVNLLTANWLLRSQKDICTEKNHLFSCPSANTFYSASVIWGVIAPDRMFGPTSMYNAINYFFLIGFILPIPFYYLKKVMPNSFLEYVHIPVLLAATGMMPPAQAYHYTNWLAVGFAFQFFARRYHPEWHLRFTYVLSAAFDSGVAFMVLVSFFVFTIRDATMVEWWGTRYDLCPLEGQPYYPPTEPAPAPAPAA</sequence>
<evidence type="ECO:0000256" key="3">
    <source>
        <dbReference type="ARBA" id="ARBA00022448"/>
    </source>
</evidence>
<evidence type="ECO:0000313" key="11">
    <source>
        <dbReference type="Proteomes" id="UP000193648"/>
    </source>
</evidence>
<feature type="transmembrane region" description="Helical" evidence="9">
    <location>
        <begin position="119"/>
        <end position="140"/>
    </location>
</feature>
<feature type="transmembrane region" description="Helical" evidence="9">
    <location>
        <begin position="87"/>
        <end position="107"/>
    </location>
</feature>
<dbReference type="Proteomes" id="UP000193648">
    <property type="component" value="Unassembled WGS sequence"/>
</dbReference>
<feature type="transmembrane region" description="Helical" evidence="9">
    <location>
        <begin position="558"/>
        <end position="578"/>
    </location>
</feature>
<gene>
    <name evidence="10" type="ORF">BCR41DRAFT_342718</name>
</gene>
<feature type="transmembrane region" description="Helical" evidence="9">
    <location>
        <begin position="441"/>
        <end position="463"/>
    </location>
</feature>
<keyword evidence="11" id="KW-1185">Reference proteome</keyword>
<feature type="transmembrane region" description="Helical" evidence="9">
    <location>
        <begin position="55"/>
        <end position="75"/>
    </location>
</feature>
<evidence type="ECO:0000313" key="10">
    <source>
        <dbReference type="EMBL" id="ORY99802.1"/>
    </source>
</evidence>
<comment type="similarity">
    <text evidence="2">Belongs to the oligopeptide OPT transporter family.</text>
</comment>
<dbReference type="AlphaFoldDB" id="A0A1Y2G9Y6"/>
<dbReference type="NCBIfam" id="TIGR00728">
    <property type="entry name" value="OPT_sfam"/>
    <property type="match status" value="1"/>
</dbReference>
<keyword evidence="4 9" id="KW-0812">Transmembrane</keyword>
<keyword evidence="6" id="KW-0653">Protein transport</keyword>
<evidence type="ECO:0000256" key="8">
    <source>
        <dbReference type="ARBA" id="ARBA00023136"/>
    </source>
</evidence>
<dbReference type="NCBIfam" id="TIGR00727">
    <property type="entry name" value="ISP4_OPT"/>
    <property type="match status" value="1"/>
</dbReference>
<feature type="transmembrane region" description="Helical" evidence="9">
    <location>
        <begin position="524"/>
        <end position="546"/>
    </location>
</feature>
<feature type="transmembrane region" description="Helical" evidence="9">
    <location>
        <begin position="617"/>
        <end position="633"/>
    </location>
</feature>
<dbReference type="OrthoDB" id="9986677at2759"/>
<keyword evidence="7 9" id="KW-1133">Transmembrane helix</keyword>
<dbReference type="InterPro" id="IPR004648">
    <property type="entry name" value="Oligpept_transpt"/>
</dbReference>
<keyword evidence="3" id="KW-0813">Transport</keyword>
<keyword evidence="5" id="KW-0571">Peptide transport</keyword>
<dbReference type="InParanoid" id="A0A1Y2G9Y6"/>
<dbReference type="GO" id="GO:0016020">
    <property type="term" value="C:membrane"/>
    <property type="evidence" value="ECO:0007669"/>
    <property type="project" value="UniProtKB-SubCell"/>
</dbReference>
<dbReference type="RefSeq" id="XP_021876036.1">
    <property type="nucleotide sequence ID" value="XM_022022302.1"/>
</dbReference>
<dbReference type="GO" id="GO:0035673">
    <property type="term" value="F:oligopeptide transmembrane transporter activity"/>
    <property type="evidence" value="ECO:0007669"/>
    <property type="project" value="InterPro"/>
</dbReference>
<evidence type="ECO:0000256" key="1">
    <source>
        <dbReference type="ARBA" id="ARBA00004141"/>
    </source>
</evidence>
<name>A0A1Y2G9Y6_9FUNG</name>
<organism evidence="10 11">
    <name type="scientific">Lobosporangium transversale</name>
    <dbReference type="NCBI Taxonomy" id="64571"/>
    <lineage>
        <taxon>Eukaryota</taxon>
        <taxon>Fungi</taxon>
        <taxon>Fungi incertae sedis</taxon>
        <taxon>Mucoromycota</taxon>
        <taxon>Mortierellomycotina</taxon>
        <taxon>Mortierellomycetes</taxon>
        <taxon>Mortierellales</taxon>
        <taxon>Mortierellaceae</taxon>
        <taxon>Lobosporangium</taxon>
    </lineage>
</organism>
<dbReference type="EMBL" id="MCFF01000065">
    <property type="protein sequence ID" value="ORY99802.1"/>
    <property type="molecule type" value="Genomic_DNA"/>
</dbReference>
<comment type="subcellular location">
    <subcellularLocation>
        <location evidence="1">Membrane</location>
        <topology evidence="1">Multi-pass membrane protein</topology>
    </subcellularLocation>
</comment>
<evidence type="ECO:0000256" key="9">
    <source>
        <dbReference type="SAM" id="Phobius"/>
    </source>
</evidence>